<sequence length="325" mass="35383">MPRKKEPPPSALPSRRSTRANNRFSDSEPLVVPMVGLGSNQEADVRISQPPSMEIPLDMNKDARPILWDARSGMPPIQDVSIEDDACRMNKEQSTVPGSNTSSECSSASVRDMDSTADKVGLSTPISSAGKTVSTGLVRKLDTTGNTGNVVFLVIMMMFITPPPHPPPVVETLIRDPPTVAPPVATKKGKDIMEDGFIKVVKKKKKYNGPKPRVQIPSLNVSKPGPSKPPGRTRLNVDNGAVHVSNPFSTLDDTTQTKDGFPELSTTLKKFAKRYVETNTIPDSDVFKTWSNDLKGYYYTLTKEDVEEVESETDGTAKLMSTGVP</sequence>
<name>A0ACB9IT93_9ASTR</name>
<protein>
    <submittedName>
        <fullName evidence="1">Uncharacterized protein</fullName>
    </submittedName>
</protein>
<keyword evidence="2" id="KW-1185">Reference proteome</keyword>
<organism evidence="1 2">
    <name type="scientific">Smallanthus sonchifolius</name>
    <dbReference type="NCBI Taxonomy" id="185202"/>
    <lineage>
        <taxon>Eukaryota</taxon>
        <taxon>Viridiplantae</taxon>
        <taxon>Streptophyta</taxon>
        <taxon>Embryophyta</taxon>
        <taxon>Tracheophyta</taxon>
        <taxon>Spermatophyta</taxon>
        <taxon>Magnoliopsida</taxon>
        <taxon>eudicotyledons</taxon>
        <taxon>Gunneridae</taxon>
        <taxon>Pentapetalae</taxon>
        <taxon>asterids</taxon>
        <taxon>campanulids</taxon>
        <taxon>Asterales</taxon>
        <taxon>Asteraceae</taxon>
        <taxon>Asteroideae</taxon>
        <taxon>Heliantheae alliance</taxon>
        <taxon>Millerieae</taxon>
        <taxon>Smallanthus</taxon>
    </lineage>
</organism>
<dbReference type="EMBL" id="CM042024">
    <property type="protein sequence ID" value="KAI3810716.1"/>
    <property type="molecule type" value="Genomic_DNA"/>
</dbReference>
<reference evidence="1 2" key="2">
    <citation type="journal article" date="2022" name="Mol. Ecol. Resour.">
        <title>The genomes of chicory, endive, great burdock and yacon provide insights into Asteraceae paleo-polyploidization history and plant inulin production.</title>
        <authorList>
            <person name="Fan W."/>
            <person name="Wang S."/>
            <person name="Wang H."/>
            <person name="Wang A."/>
            <person name="Jiang F."/>
            <person name="Liu H."/>
            <person name="Zhao H."/>
            <person name="Xu D."/>
            <person name="Zhang Y."/>
        </authorList>
    </citation>
    <scope>NUCLEOTIDE SEQUENCE [LARGE SCALE GENOMIC DNA]</scope>
    <source>
        <strain evidence="2">cv. Yunnan</strain>
        <tissue evidence="1">Leaves</tissue>
    </source>
</reference>
<reference evidence="2" key="1">
    <citation type="journal article" date="2022" name="Mol. Ecol. Resour.">
        <title>The genomes of chicory, endive, great burdock and yacon provide insights into Asteraceae palaeo-polyploidization history and plant inulin production.</title>
        <authorList>
            <person name="Fan W."/>
            <person name="Wang S."/>
            <person name="Wang H."/>
            <person name="Wang A."/>
            <person name="Jiang F."/>
            <person name="Liu H."/>
            <person name="Zhao H."/>
            <person name="Xu D."/>
            <person name="Zhang Y."/>
        </authorList>
    </citation>
    <scope>NUCLEOTIDE SEQUENCE [LARGE SCALE GENOMIC DNA]</scope>
    <source>
        <strain evidence="2">cv. Yunnan</strain>
    </source>
</reference>
<gene>
    <name evidence="1" type="ORF">L1987_20338</name>
</gene>
<evidence type="ECO:0000313" key="1">
    <source>
        <dbReference type="EMBL" id="KAI3810716.1"/>
    </source>
</evidence>
<comment type="caution">
    <text evidence="1">The sequence shown here is derived from an EMBL/GenBank/DDBJ whole genome shotgun (WGS) entry which is preliminary data.</text>
</comment>
<evidence type="ECO:0000313" key="2">
    <source>
        <dbReference type="Proteomes" id="UP001056120"/>
    </source>
</evidence>
<dbReference type="Proteomes" id="UP001056120">
    <property type="component" value="Linkage Group LG07"/>
</dbReference>
<accession>A0ACB9IT93</accession>
<proteinExistence type="predicted"/>